<gene>
    <name evidence="4" type="ORF">HERILL_LOCUS6695</name>
</gene>
<keyword evidence="3" id="KW-0732">Signal</keyword>
<feature type="transmembrane region" description="Helical" evidence="2">
    <location>
        <begin position="386"/>
        <end position="404"/>
    </location>
</feature>
<dbReference type="PANTHER" id="PTHR16502">
    <property type="entry name" value="KERATINOCYTE-ASSOCIATED TRANSMEMBRANE PROTEIN 2"/>
    <property type="match status" value="1"/>
</dbReference>
<dbReference type="AlphaFoldDB" id="A0A7R8YTK7"/>
<protein>
    <submittedName>
        <fullName evidence="4">Uncharacterized protein</fullName>
    </submittedName>
</protein>
<dbReference type="InParanoid" id="A0A7R8YTK7"/>
<keyword evidence="2" id="KW-1133">Transmembrane helix</keyword>
<feature type="signal peptide" evidence="3">
    <location>
        <begin position="1"/>
        <end position="20"/>
    </location>
</feature>
<dbReference type="OrthoDB" id="5846619at2759"/>
<proteinExistence type="predicted"/>
<reference evidence="4 5" key="1">
    <citation type="submission" date="2020-11" db="EMBL/GenBank/DDBJ databases">
        <authorList>
            <person name="Wallbank WR R."/>
            <person name="Pardo Diaz C."/>
            <person name="Kozak K."/>
            <person name="Martin S."/>
            <person name="Jiggins C."/>
            <person name="Moest M."/>
            <person name="Warren A I."/>
            <person name="Generalovic N T."/>
            <person name="Byers J.R.P. K."/>
            <person name="Montejo-Kovacevich G."/>
            <person name="Yen C E."/>
        </authorList>
    </citation>
    <scope>NUCLEOTIDE SEQUENCE [LARGE SCALE GENOMIC DNA]</scope>
</reference>
<feature type="chain" id="PRO_5031109223" evidence="3">
    <location>
        <begin position="21"/>
        <end position="458"/>
    </location>
</feature>
<evidence type="ECO:0000256" key="3">
    <source>
        <dbReference type="SAM" id="SignalP"/>
    </source>
</evidence>
<keyword evidence="5" id="KW-1185">Reference proteome</keyword>
<feature type="compositionally biased region" description="Basic and acidic residues" evidence="1">
    <location>
        <begin position="223"/>
        <end position="236"/>
    </location>
</feature>
<dbReference type="PANTHER" id="PTHR16502:SF0">
    <property type="entry name" value="KERATINOCYTE-ASSOCIATED TRANSMEMBRANE PROTEIN 2"/>
    <property type="match status" value="1"/>
</dbReference>
<feature type="compositionally biased region" description="Low complexity" evidence="1">
    <location>
        <begin position="300"/>
        <end position="311"/>
    </location>
</feature>
<accession>A0A7R8YTK7</accession>
<organism evidence="4 5">
    <name type="scientific">Hermetia illucens</name>
    <name type="common">Black soldier fly</name>
    <dbReference type="NCBI Taxonomy" id="343691"/>
    <lineage>
        <taxon>Eukaryota</taxon>
        <taxon>Metazoa</taxon>
        <taxon>Ecdysozoa</taxon>
        <taxon>Arthropoda</taxon>
        <taxon>Hexapoda</taxon>
        <taxon>Insecta</taxon>
        <taxon>Pterygota</taxon>
        <taxon>Neoptera</taxon>
        <taxon>Endopterygota</taxon>
        <taxon>Diptera</taxon>
        <taxon>Brachycera</taxon>
        <taxon>Stratiomyomorpha</taxon>
        <taxon>Stratiomyidae</taxon>
        <taxon>Hermetiinae</taxon>
        <taxon>Hermetia</taxon>
    </lineage>
</organism>
<dbReference type="InterPro" id="IPR037645">
    <property type="entry name" value="KCT2"/>
</dbReference>
<feature type="region of interest" description="Disordered" evidence="1">
    <location>
        <begin position="219"/>
        <end position="323"/>
    </location>
</feature>
<keyword evidence="2" id="KW-0812">Transmembrane</keyword>
<evidence type="ECO:0000256" key="1">
    <source>
        <dbReference type="SAM" id="MobiDB-lite"/>
    </source>
</evidence>
<evidence type="ECO:0000313" key="5">
    <source>
        <dbReference type="Proteomes" id="UP000594454"/>
    </source>
</evidence>
<dbReference type="Pfam" id="PF17818">
    <property type="entry name" value="KCT2"/>
    <property type="match status" value="1"/>
</dbReference>
<evidence type="ECO:0000256" key="2">
    <source>
        <dbReference type="SAM" id="Phobius"/>
    </source>
</evidence>
<sequence>MNCRALLCISILVLCTTTSAAPSSGSEWLKAANKTEFDRYRATLLSPAVMPFLSTCYDPKCCEENTNRVCSLYFETISWAKDANFDVNVTKDLVAKIPTPNVEEFCTSLLAMRDNITSGLGHKFSALVTNMDQTACIIICGSVETKKARESCGTWSWLLGAVANFQAAQAKVIQVKQVGVSQPKSENAAVESQSGNVEAEAPLVPVLPSKGKVHIVQVPQDPLLDKEKASPKKSDPETNPIQEAEPAPKEEVVPPKSSNTTVGGTPKSEEPSVVSTKPKPTAASTPEAENEMKPPVEVPSTSNKTTTESTSIAASQDMDKKGLPQDIYDDAAEQGDESSEPDNSLLKLESSDIGLTQKEVPQMQPDSREQDIVIEDQFKEEPSSNFFYYFLFGMFACILAYVVYNNKSKILALILEGRRSQNGRGGRRKHTAAYRKLDSNLEEAIMSAPSGRTSQIIY</sequence>
<keyword evidence="2" id="KW-0472">Membrane</keyword>
<dbReference type="OMA" id="FETISWA"/>
<name>A0A7R8YTK7_HERIL</name>
<dbReference type="Proteomes" id="UP000594454">
    <property type="component" value="Chromosome 3"/>
</dbReference>
<evidence type="ECO:0000313" key="4">
    <source>
        <dbReference type="EMBL" id="CAD7083760.1"/>
    </source>
</evidence>
<dbReference type="EMBL" id="LR899011">
    <property type="protein sequence ID" value="CAD7083760.1"/>
    <property type="molecule type" value="Genomic_DNA"/>
</dbReference>